<evidence type="ECO:0000256" key="7">
    <source>
        <dbReference type="ARBA" id="ARBA00023027"/>
    </source>
</evidence>
<dbReference type="NCBIfam" id="TIGR01179">
    <property type="entry name" value="galE"/>
    <property type="match status" value="1"/>
</dbReference>
<dbReference type="Pfam" id="PF16363">
    <property type="entry name" value="GDP_Man_Dehyd"/>
    <property type="match status" value="1"/>
</dbReference>
<dbReference type="SUPFAM" id="SSF51735">
    <property type="entry name" value="NAD(P)-binding Rossmann-fold domains"/>
    <property type="match status" value="1"/>
</dbReference>
<proteinExistence type="inferred from homology"/>
<evidence type="ECO:0000256" key="2">
    <source>
        <dbReference type="ARBA" id="ARBA00001911"/>
    </source>
</evidence>
<accession>A0ABU4QGF0</accession>
<dbReference type="GeneID" id="88625782"/>
<evidence type="ECO:0000256" key="9">
    <source>
        <dbReference type="RuleBase" id="RU366046"/>
    </source>
</evidence>
<evidence type="ECO:0000256" key="1">
    <source>
        <dbReference type="ARBA" id="ARBA00000083"/>
    </source>
</evidence>
<dbReference type="PANTHER" id="PTHR43725:SF47">
    <property type="entry name" value="UDP-GLUCOSE 4-EPIMERASE"/>
    <property type="match status" value="1"/>
</dbReference>
<organism evidence="11 12">
    <name type="scientific">Shewanella indica</name>
    <dbReference type="NCBI Taxonomy" id="768528"/>
    <lineage>
        <taxon>Bacteria</taxon>
        <taxon>Pseudomonadati</taxon>
        <taxon>Pseudomonadota</taxon>
        <taxon>Gammaproteobacteria</taxon>
        <taxon>Alteromonadales</taxon>
        <taxon>Shewanellaceae</taxon>
        <taxon>Shewanella</taxon>
    </lineage>
</organism>
<dbReference type="InterPro" id="IPR005886">
    <property type="entry name" value="UDP_G4E"/>
</dbReference>
<comment type="caution">
    <text evidence="11">The sequence shown here is derived from an EMBL/GenBank/DDBJ whole genome shotgun (WGS) entry which is preliminary data.</text>
</comment>
<dbReference type="Proteomes" id="UP001272773">
    <property type="component" value="Unassembled WGS sequence"/>
</dbReference>
<dbReference type="CDD" id="cd05247">
    <property type="entry name" value="UDP_G4E_1_SDR_e"/>
    <property type="match status" value="1"/>
</dbReference>
<dbReference type="EC" id="5.1.3.2" evidence="5 9"/>
<evidence type="ECO:0000313" key="12">
    <source>
        <dbReference type="Proteomes" id="UP001272773"/>
    </source>
</evidence>
<protein>
    <recommendedName>
        <fullName evidence="6 9">UDP-glucose 4-epimerase</fullName>
        <ecNumber evidence="5 9">5.1.3.2</ecNumber>
    </recommendedName>
</protein>
<evidence type="ECO:0000256" key="6">
    <source>
        <dbReference type="ARBA" id="ARBA00018569"/>
    </source>
</evidence>
<dbReference type="EMBL" id="JAWXXR010000001">
    <property type="protein sequence ID" value="MDX6018496.1"/>
    <property type="molecule type" value="Genomic_DNA"/>
</dbReference>
<dbReference type="InterPro" id="IPR036291">
    <property type="entry name" value="NAD(P)-bd_dom_sf"/>
</dbReference>
<keyword evidence="12" id="KW-1185">Reference proteome</keyword>
<evidence type="ECO:0000256" key="8">
    <source>
        <dbReference type="ARBA" id="ARBA00023235"/>
    </source>
</evidence>
<evidence type="ECO:0000259" key="10">
    <source>
        <dbReference type="Pfam" id="PF16363"/>
    </source>
</evidence>
<keyword evidence="7 9" id="KW-0520">NAD</keyword>
<keyword evidence="9" id="KW-0119">Carbohydrate metabolism</keyword>
<dbReference type="NCBIfam" id="NF007956">
    <property type="entry name" value="PRK10675.1"/>
    <property type="match status" value="1"/>
</dbReference>
<reference evidence="11 12" key="1">
    <citation type="submission" date="2023-11" db="EMBL/GenBank/DDBJ databases">
        <title>MicrobeMod: A computational toolkit for identifying prokaryotic methylation and restriction-modification with nanopore sequencing.</title>
        <authorList>
            <person name="Crits-Christoph A."/>
            <person name="Kang S.C."/>
            <person name="Lee H."/>
            <person name="Ostrov N."/>
        </authorList>
    </citation>
    <scope>NUCLEOTIDE SEQUENCE [LARGE SCALE GENOMIC DNA]</scope>
    <source>
        <strain evidence="11 12">ATCC BAA-2732</strain>
    </source>
</reference>
<evidence type="ECO:0000256" key="5">
    <source>
        <dbReference type="ARBA" id="ARBA00013189"/>
    </source>
</evidence>
<comment type="subunit">
    <text evidence="9">Homodimer.</text>
</comment>
<comment type="cofactor">
    <cofactor evidence="2 9">
        <name>NAD(+)</name>
        <dbReference type="ChEBI" id="CHEBI:57540"/>
    </cofactor>
</comment>
<feature type="domain" description="NAD(P)-binding" evidence="10">
    <location>
        <begin position="4"/>
        <end position="321"/>
    </location>
</feature>
<dbReference type="Gene3D" id="3.40.50.720">
    <property type="entry name" value="NAD(P)-binding Rossmann-like Domain"/>
    <property type="match status" value="1"/>
</dbReference>
<evidence type="ECO:0000313" key="11">
    <source>
        <dbReference type="EMBL" id="MDX6018496.1"/>
    </source>
</evidence>
<evidence type="ECO:0000256" key="3">
    <source>
        <dbReference type="ARBA" id="ARBA00004947"/>
    </source>
</evidence>
<dbReference type="PANTHER" id="PTHR43725">
    <property type="entry name" value="UDP-GLUCOSE 4-EPIMERASE"/>
    <property type="match status" value="1"/>
</dbReference>
<evidence type="ECO:0000256" key="4">
    <source>
        <dbReference type="ARBA" id="ARBA00007637"/>
    </source>
</evidence>
<gene>
    <name evidence="11" type="primary">galE</name>
    <name evidence="11" type="ORF">SIL79_19700</name>
</gene>
<sequence length="337" mass="36485">MTILVTGGAGYIGTHTLVELLAAGKEVVVIDNLSNSSVEALARVEEISGKSVLFYQGDILNKAFLQKVFSDHSFEAVIHFAGLKAVGESVAQPLKYYENNVTGTLILCQVMKEYGVRNLVFSSSATVYGDPASLPITETFPTSATNPYGQSKLMVEHILADLAAAEPNWNIARLRYFNPVGAHKSGRIGEDPNDIPNNLMPFIAQVAVGKRDKLSVFGNDYPTVDGTGVRDYIHVVDLAIGHLKALDKLATNPGLVTYNLGTGQGYSVLEMVKAFEKACNKAIPFEFAPRRPGDIAACYADPAHAAKELGWKAERSLQDMADSSWNWQSNNPNGYKG</sequence>
<comment type="pathway">
    <text evidence="3 9">Carbohydrate metabolism; galactose metabolism.</text>
</comment>
<dbReference type="GO" id="GO:0003978">
    <property type="term" value="F:UDP-glucose 4-epimerase activity"/>
    <property type="evidence" value="ECO:0007669"/>
    <property type="project" value="UniProtKB-EC"/>
</dbReference>
<dbReference type="RefSeq" id="WP_039033779.1">
    <property type="nucleotide sequence ID" value="NZ_JAKCOQ010000004.1"/>
</dbReference>
<comment type="similarity">
    <text evidence="4 9">Belongs to the NAD(P)-dependent epimerase/dehydratase family.</text>
</comment>
<dbReference type="Gene3D" id="3.90.25.10">
    <property type="entry name" value="UDP-galactose 4-epimerase, domain 1"/>
    <property type="match status" value="1"/>
</dbReference>
<dbReference type="InterPro" id="IPR016040">
    <property type="entry name" value="NAD(P)-bd_dom"/>
</dbReference>
<name>A0ABU4QGF0_9GAMM</name>
<keyword evidence="8 9" id="KW-0413">Isomerase</keyword>
<comment type="catalytic activity">
    <reaction evidence="1 9">
        <text>UDP-alpha-D-glucose = UDP-alpha-D-galactose</text>
        <dbReference type="Rhea" id="RHEA:22168"/>
        <dbReference type="ChEBI" id="CHEBI:58885"/>
        <dbReference type="ChEBI" id="CHEBI:66914"/>
        <dbReference type="EC" id="5.1.3.2"/>
    </reaction>
</comment>